<gene>
    <name evidence="1" type="ORF">GCM10010967_31590</name>
</gene>
<sequence length="168" mass="19300">MESIEILIIFLGTFMRSYNSSNSPITMTLNEIRTELVTKTERKIQEMKSRNIILPERRADLCELCDMLSQEIYDFAVKTTIQIADRNHLRRPVPSLLADLQDDIHGLTNGAVEIILAASNTPRPDQGRTIAAKTQRAFTSRLMIRKPNYFQLFFSRVKAWWGLQPVAC</sequence>
<protein>
    <submittedName>
        <fullName evidence="1">Uncharacterized protein</fullName>
    </submittedName>
</protein>
<dbReference type="EMBL" id="BMLI01000001">
    <property type="protein sequence ID" value="GGM95789.1"/>
    <property type="molecule type" value="Genomic_DNA"/>
</dbReference>
<evidence type="ECO:0000313" key="2">
    <source>
        <dbReference type="Proteomes" id="UP000632339"/>
    </source>
</evidence>
<reference evidence="2" key="1">
    <citation type="journal article" date="2019" name="Int. J. Syst. Evol. Microbiol.">
        <title>The Global Catalogue of Microorganisms (GCM) 10K type strain sequencing project: providing services to taxonomists for standard genome sequencing and annotation.</title>
        <authorList>
            <consortium name="The Broad Institute Genomics Platform"/>
            <consortium name="The Broad Institute Genome Sequencing Center for Infectious Disease"/>
            <person name="Wu L."/>
            <person name="Ma J."/>
        </authorList>
    </citation>
    <scope>NUCLEOTIDE SEQUENCE [LARGE SCALE GENOMIC DNA]</scope>
    <source>
        <strain evidence="2">CGMCC 1.6375</strain>
    </source>
</reference>
<evidence type="ECO:0000313" key="1">
    <source>
        <dbReference type="EMBL" id="GGM95789.1"/>
    </source>
</evidence>
<proteinExistence type="predicted"/>
<keyword evidence="2" id="KW-1185">Reference proteome</keyword>
<name>A0ABQ2HYZ5_9BACT</name>
<comment type="caution">
    <text evidence="1">The sequence shown here is derived from an EMBL/GenBank/DDBJ whole genome shotgun (WGS) entry which is preliminary data.</text>
</comment>
<dbReference type="Proteomes" id="UP000632339">
    <property type="component" value="Unassembled WGS sequence"/>
</dbReference>
<organism evidence="1 2">
    <name type="scientific">Dyadobacter beijingensis</name>
    <dbReference type="NCBI Taxonomy" id="365489"/>
    <lineage>
        <taxon>Bacteria</taxon>
        <taxon>Pseudomonadati</taxon>
        <taxon>Bacteroidota</taxon>
        <taxon>Cytophagia</taxon>
        <taxon>Cytophagales</taxon>
        <taxon>Spirosomataceae</taxon>
        <taxon>Dyadobacter</taxon>
    </lineage>
</organism>
<accession>A0ABQ2HYZ5</accession>